<dbReference type="AlphaFoldDB" id="A0A9W4UN76"/>
<comment type="caution">
    <text evidence="1">The sequence shown here is derived from an EMBL/GenBank/DDBJ whole genome shotgun (WGS) entry which is preliminary data.</text>
</comment>
<dbReference type="Proteomes" id="UP001152607">
    <property type="component" value="Unassembled WGS sequence"/>
</dbReference>
<gene>
    <name evidence="1" type="ORF">PDIGIT_LOCUS11065</name>
</gene>
<reference evidence="1" key="1">
    <citation type="submission" date="2023-01" db="EMBL/GenBank/DDBJ databases">
        <authorList>
            <person name="Van Ghelder C."/>
            <person name="Rancurel C."/>
        </authorList>
    </citation>
    <scope>NUCLEOTIDE SEQUENCE</scope>
    <source>
        <strain evidence="1">CNCM I-4278</strain>
    </source>
</reference>
<protein>
    <submittedName>
        <fullName evidence="1">Uncharacterized protein</fullName>
    </submittedName>
</protein>
<keyword evidence="2" id="KW-1185">Reference proteome</keyword>
<proteinExistence type="predicted"/>
<evidence type="ECO:0000313" key="2">
    <source>
        <dbReference type="Proteomes" id="UP001152607"/>
    </source>
</evidence>
<organism evidence="1 2">
    <name type="scientific">Periconia digitata</name>
    <dbReference type="NCBI Taxonomy" id="1303443"/>
    <lineage>
        <taxon>Eukaryota</taxon>
        <taxon>Fungi</taxon>
        <taxon>Dikarya</taxon>
        <taxon>Ascomycota</taxon>
        <taxon>Pezizomycotina</taxon>
        <taxon>Dothideomycetes</taxon>
        <taxon>Pleosporomycetidae</taxon>
        <taxon>Pleosporales</taxon>
        <taxon>Massarineae</taxon>
        <taxon>Periconiaceae</taxon>
        <taxon>Periconia</taxon>
    </lineage>
</organism>
<sequence length="78" mass="8840">MMRHSRFVSQFCGFSSSYRAFECTRLSVSLVPFDGDRSSRVYSSSLFEICSSGWSPTSSFSHRVEFPSLFSNAYSLIV</sequence>
<dbReference type="EMBL" id="CAOQHR010000007">
    <property type="protein sequence ID" value="CAI6337946.1"/>
    <property type="molecule type" value="Genomic_DNA"/>
</dbReference>
<evidence type="ECO:0000313" key="1">
    <source>
        <dbReference type="EMBL" id="CAI6337946.1"/>
    </source>
</evidence>
<name>A0A9W4UN76_9PLEO</name>
<accession>A0A9W4UN76</accession>